<gene>
    <name evidence="1" type="ORF">TorRG33x02_335270</name>
</gene>
<dbReference type="AlphaFoldDB" id="A0A2P5B1R9"/>
<name>A0A2P5B1R9_TREOI</name>
<dbReference type="Proteomes" id="UP000237000">
    <property type="component" value="Unassembled WGS sequence"/>
</dbReference>
<organism evidence="1 2">
    <name type="scientific">Trema orientale</name>
    <name type="common">Charcoal tree</name>
    <name type="synonym">Celtis orientalis</name>
    <dbReference type="NCBI Taxonomy" id="63057"/>
    <lineage>
        <taxon>Eukaryota</taxon>
        <taxon>Viridiplantae</taxon>
        <taxon>Streptophyta</taxon>
        <taxon>Embryophyta</taxon>
        <taxon>Tracheophyta</taxon>
        <taxon>Spermatophyta</taxon>
        <taxon>Magnoliopsida</taxon>
        <taxon>eudicotyledons</taxon>
        <taxon>Gunneridae</taxon>
        <taxon>Pentapetalae</taxon>
        <taxon>rosids</taxon>
        <taxon>fabids</taxon>
        <taxon>Rosales</taxon>
        <taxon>Cannabaceae</taxon>
        <taxon>Trema</taxon>
    </lineage>
</organism>
<dbReference type="EMBL" id="JXTC01000630">
    <property type="protein sequence ID" value="PON42711.1"/>
    <property type="molecule type" value="Genomic_DNA"/>
</dbReference>
<evidence type="ECO:0000313" key="1">
    <source>
        <dbReference type="EMBL" id="PON42711.1"/>
    </source>
</evidence>
<keyword evidence="2" id="KW-1185">Reference proteome</keyword>
<protein>
    <submittedName>
        <fullName evidence="1">Uncharacterized protein</fullName>
    </submittedName>
</protein>
<evidence type="ECO:0000313" key="2">
    <source>
        <dbReference type="Proteomes" id="UP000237000"/>
    </source>
</evidence>
<comment type="caution">
    <text evidence="1">The sequence shown here is derived from an EMBL/GenBank/DDBJ whole genome shotgun (WGS) entry which is preliminary data.</text>
</comment>
<proteinExistence type="predicted"/>
<sequence>MVICKLQSLLLMSSRRGKARIQNTFLLMQCTLMMYVDDDDDATGDDFDSDVYLSEICDLCSESSDFEIFLTFSLVPLRCFLRKLYNIPSRAQIYTLLKVMVITI</sequence>
<dbReference type="InParanoid" id="A0A2P5B1R9"/>
<accession>A0A2P5B1R9</accession>
<reference evidence="2" key="1">
    <citation type="submission" date="2016-06" db="EMBL/GenBank/DDBJ databases">
        <title>Parallel loss of symbiosis genes in relatives of nitrogen-fixing non-legume Parasponia.</title>
        <authorList>
            <person name="Van Velzen R."/>
            <person name="Holmer R."/>
            <person name="Bu F."/>
            <person name="Rutten L."/>
            <person name="Van Zeijl A."/>
            <person name="Liu W."/>
            <person name="Santuari L."/>
            <person name="Cao Q."/>
            <person name="Sharma T."/>
            <person name="Shen D."/>
            <person name="Roswanjaya Y."/>
            <person name="Wardhani T."/>
            <person name="Kalhor M.S."/>
            <person name="Jansen J."/>
            <person name="Van den Hoogen J."/>
            <person name="Gungor B."/>
            <person name="Hartog M."/>
            <person name="Hontelez J."/>
            <person name="Verver J."/>
            <person name="Yang W.-C."/>
            <person name="Schijlen E."/>
            <person name="Repin R."/>
            <person name="Schilthuizen M."/>
            <person name="Schranz E."/>
            <person name="Heidstra R."/>
            <person name="Miyata K."/>
            <person name="Fedorova E."/>
            <person name="Kohlen W."/>
            <person name="Bisseling T."/>
            <person name="Smit S."/>
            <person name="Geurts R."/>
        </authorList>
    </citation>
    <scope>NUCLEOTIDE SEQUENCE [LARGE SCALE GENOMIC DNA]</scope>
    <source>
        <strain evidence="2">cv. RG33-2</strain>
    </source>
</reference>